<evidence type="ECO:0000313" key="8">
    <source>
        <dbReference type="EMBL" id="OEU23195.1"/>
    </source>
</evidence>
<feature type="transmembrane region" description="Helical" evidence="6">
    <location>
        <begin position="20"/>
        <end position="40"/>
    </location>
</feature>
<dbReference type="OrthoDB" id="199599at2759"/>
<dbReference type="InterPro" id="IPR052053">
    <property type="entry name" value="IM_YidH-like"/>
</dbReference>
<accession>A0A1E7FYH8</accession>
<gene>
    <name evidence="8" type="ORF">FRACYDRAFT_143745</name>
</gene>
<feature type="domain" description="DUF202" evidence="7">
    <location>
        <begin position="9"/>
        <end position="78"/>
    </location>
</feature>
<evidence type="ECO:0000256" key="2">
    <source>
        <dbReference type="ARBA" id="ARBA00022475"/>
    </source>
</evidence>
<evidence type="ECO:0000256" key="6">
    <source>
        <dbReference type="SAM" id="Phobius"/>
    </source>
</evidence>
<dbReference type="AlphaFoldDB" id="A0A1E7FYH8"/>
<reference evidence="8 9" key="1">
    <citation type="submission" date="2016-09" db="EMBL/GenBank/DDBJ databases">
        <title>Extensive genetic diversity and differential bi-allelic expression allows diatom success in the polar Southern Ocean.</title>
        <authorList>
            <consortium name="DOE Joint Genome Institute"/>
            <person name="Mock T."/>
            <person name="Otillar R.P."/>
            <person name="Strauss J."/>
            <person name="Dupont C."/>
            <person name="Frickenhaus S."/>
            <person name="Maumus F."/>
            <person name="Mcmullan M."/>
            <person name="Sanges R."/>
            <person name="Schmutz J."/>
            <person name="Toseland A."/>
            <person name="Valas R."/>
            <person name="Veluchamy A."/>
            <person name="Ward B.J."/>
            <person name="Allen A."/>
            <person name="Barry K."/>
            <person name="Falciatore A."/>
            <person name="Ferrante M."/>
            <person name="Fortunato A.E."/>
            <person name="Gloeckner G."/>
            <person name="Gruber A."/>
            <person name="Hipkin R."/>
            <person name="Janech M."/>
            <person name="Kroth P."/>
            <person name="Leese F."/>
            <person name="Lindquist E."/>
            <person name="Lyon B.R."/>
            <person name="Martin J."/>
            <person name="Mayer C."/>
            <person name="Parker M."/>
            <person name="Quesneville H."/>
            <person name="Raymond J."/>
            <person name="Uhlig C."/>
            <person name="Valentin K.U."/>
            <person name="Worden A.Z."/>
            <person name="Armbrust E.V."/>
            <person name="Bowler C."/>
            <person name="Green B."/>
            <person name="Moulton V."/>
            <person name="Van Oosterhout C."/>
            <person name="Grigoriev I."/>
        </authorList>
    </citation>
    <scope>NUCLEOTIDE SEQUENCE [LARGE SCALE GENOMIC DNA]</scope>
    <source>
        <strain evidence="8 9">CCMP1102</strain>
    </source>
</reference>
<dbReference type="InParanoid" id="A0A1E7FYH8"/>
<dbReference type="Proteomes" id="UP000095751">
    <property type="component" value="Unassembled WGS sequence"/>
</dbReference>
<dbReference type="GO" id="GO:0005886">
    <property type="term" value="C:plasma membrane"/>
    <property type="evidence" value="ECO:0007669"/>
    <property type="project" value="UniProtKB-SubCell"/>
</dbReference>
<evidence type="ECO:0000259" key="7">
    <source>
        <dbReference type="Pfam" id="PF02656"/>
    </source>
</evidence>
<feature type="non-terminal residue" evidence="8">
    <location>
        <position position="1"/>
    </location>
</feature>
<keyword evidence="2" id="KW-1003">Cell membrane</keyword>
<keyword evidence="4 6" id="KW-1133">Transmembrane helix</keyword>
<dbReference type="Pfam" id="PF02656">
    <property type="entry name" value="DUF202"/>
    <property type="match status" value="1"/>
</dbReference>
<sequence length="130" mass="14021">ILNKGSIARDILAAERTFLAWARTGLGFVGSAVALFATYHQHDETISKQKQNNACAILVLNGSFILGFATRRYVKLVSALKNNSSILPIGSIEPLIAVAFTAIGTITSLFVVASARIKNMNNDKSNNRNN</sequence>
<comment type="subcellular location">
    <subcellularLocation>
        <location evidence="1">Cell membrane</location>
        <topology evidence="1">Multi-pass membrane protein</topology>
    </subcellularLocation>
</comment>
<dbReference type="PANTHER" id="PTHR34187">
    <property type="entry name" value="FGR18P"/>
    <property type="match status" value="1"/>
</dbReference>
<feature type="non-terminal residue" evidence="8">
    <location>
        <position position="130"/>
    </location>
</feature>
<evidence type="ECO:0000256" key="3">
    <source>
        <dbReference type="ARBA" id="ARBA00022692"/>
    </source>
</evidence>
<dbReference type="InterPro" id="IPR003807">
    <property type="entry name" value="DUF202"/>
</dbReference>
<proteinExistence type="predicted"/>
<evidence type="ECO:0000256" key="1">
    <source>
        <dbReference type="ARBA" id="ARBA00004651"/>
    </source>
</evidence>
<protein>
    <recommendedName>
        <fullName evidence="7">DUF202 domain-containing protein</fullName>
    </recommendedName>
</protein>
<keyword evidence="3 6" id="KW-0812">Transmembrane</keyword>
<feature type="transmembrane region" description="Helical" evidence="6">
    <location>
        <begin position="52"/>
        <end position="74"/>
    </location>
</feature>
<name>A0A1E7FYH8_9STRA</name>
<keyword evidence="5 6" id="KW-0472">Membrane</keyword>
<dbReference type="KEGG" id="fcy:FRACYDRAFT_143745"/>
<feature type="transmembrane region" description="Helical" evidence="6">
    <location>
        <begin position="94"/>
        <end position="115"/>
    </location>
</feature>
<dbReference type="EMBL" id="KV784353">
    <property type="protein sequence ID" value="OEU23195.1"/>
    <property type="molecule type" value="Genomic_DNA"/>
</dbReference>
<evidence type="ECO:0000313" key="9">
    <source>
        <dbReference type="Proteomes" id="UP000095751"/>
    </source>
</evidence>
<evidence type="ECO:0000256" key="4">
    <source>
        <dbReference type="ARBA" id="ARBA00022989"/>
    </source>
</evidence>
<dbReference type="PANTHER" id="PTHR34187:SF2">
    <property type="entry name" value="DUF202 DOMAIN-CONTAINING PROTEIN"/>
    <property type="match status" value="1"/>
</dbReference>
<evidence type="ECO:0000256" key="5">
    <source>
        <dbReference type="ARBA" id="ARBA00023136"/>
    </source>
</evidence>
<keyword evidence="9" id="KW-1185">Reference proteome</keyword>
<organism evidence="8 9">
    <name type="scientific">Fragilariopsis cylindrus CCMP1102</name>
    <dbReference type="NCBI Taxonomy" id="635003"/>
    <lineage>
        <taxon>Eukaryota</taxon>
        <taxon>Sar</taxon>
        <taxon>Stramenopiles</taxon>
        <taxon>Ochrophyta</taxon>
        <taxon>Bacillariophyta</taxon>
        <taxon>Bacillariophyceae</taxon>
        <taxon>Bacillariophycidae</taxon>
        <taxon>Bacillariales</taxon>
        <taxon>Bacillariaceae</taxon>
        <taxon>Fragilariopsis</taxon>
    </lineage>
</organism>